<evidence type="ECO:0000313" key="3">
    <source>
        <dbReference type="EMBL" id="QFI38433.1"/>
    </source>
</evidence>
<name>A0A5J6WK25_MORMI</name>
<dbReference type="Pfam" id="PF13439">
    <property type="entry name" value="Glyco_transf_4"/>
    <property type="match status" value="1"/>
</dbReference>
<evidence type="ECO:0000313" key="4">
    <source>
        <dbReference type="Proteomes" id="UP000327424"/>
    </source>
</evidence>
<dbReference type="GO" id="GO:0016757">
    <property type="term" value="F:glycosyltransferase activity"/>
    <property type="evidence" value="ECO:0007669"/>
    <property type="project" value="InterPro"/>
</dbReference>
<dbReference type="Pfam" id="PF00534">
    <property type="entry name" value="Glycos_transf_1"/>
    <property type="match status" value="1"/>
</dbReference>
<sequence>MYKADGRMKKVAFLAPSYPVLSETFIRTEIDSVRANGHDVCVMTFIKYPDCGKFNYDVHVIGENSPLYLLYTLSPLGILKALHFITKQRSMPKLSLFRYSLKLALQMRKAGVNHVHAHFAQHTCTHAIAAAKMMGISNSFVAHGHDLYEAPFDVDLKVNNSNFVVAVCKDMENDLKKINDAKIRLLHCGVKTNKFKPPVLPASKPADGTPIKLVFLGRLVEQKGVYYLIQSLAELNTHKLITLDIIGDGELRTSLQQQVYQLGLSKFVRFHGSKSPDWVSRNLATFDCLVAPFCVSHSGCVDTGPLVLKEAMAVGIPVITTDLMGCKEIVAQGTGLIVKQKNSPSLSLAITEFINYSPEKREDMRRLARSNIEDNFDALNQAKSLSNWIEACAS</sequence>
<dbReference type="Proteomes" id="UP000327424">
    <property type="component" value="Chromosome"/>
</dbReference>
<dbReference type="SUPFAM" id="SSF53756">
    <property type="entry name" value="UDP-Glycosyltransferase/glycogen phosphorylase"/>
    <property type="match status" value="1"/>
</dbReference>
<dbReference type="Gene3D" id="3.40.50.2000">
    <property type="entry name" value="Glycogen Phosphorylase B"/>
    <property type="match status" value="2"/>
</dbReference>
<dbReference type="KEGG" id="mmaa:FR932_11520"/>
<dbReference type="PANTHER" id="PTHR45947">
    <property type="entry name" value="SULFOQUINOVOSYL TRANSFERASE SQD2"/>
    <property type="match status" value="1"/>
</dbReference>
<feature type="domain" description="Glycosyl transferase family 1" evidence="1">
    <location>
        <begin position="202"/>
        <end position="369"/>
    </location>
</feature>
<dbReference type="InterPro" id="IPR050194">
    <property type="entry name" value="Glycosyltransferase_grp1"/>
</dbReference>
<protein>
    <submittedName>
        <fullName evidence="3">Glycosyltransferase family 4 protein</fullName>
    </submittedName>
</protein>
<dbReference type="AlphaFoldDB" id="A0A5J6WK25"/>
<dbReference type="RefSeq" id="WP_019442001.1">
    <property type="nucleotide sequence ID" value="NZ_ALOE01000024.1"/>
</dbReference>
<dbReference type="PANTHER" id="PTHR45947:SF15">
    <property type="entry name" value="TEICHURONIC ACID BIOSYNTHESIS GLYCOSYLTRANSFERASE TUAC-RELATED"/>
    <property type="match status" value="1"/>
</dbReference>
<organism evidence="3 4">
    <name type="scientific">Moritella marina ATCC 15381</name>
    <dbReference type="NCBI Taxonomy" id="1202962"/>
    <lineage>
        <taxon>Bacteria</taxon>
        <taxon>Pseudomonadati</taxon>
        <taxon>Pseudomonadota</taxon>
        <taxon>Gammaproteobacteria</taxon>
        <taxon>Alteromonadales</taxon>
        <taxon>Moritellaceae</taxon>
        <taxon>Moritella</taxon>
    </lineage>
</organism>
<proteinExistence type="predicted"/>
<reference evidence="3 4" key="1">
    <citation type="submission" date="2019-09" db="EMBL/GenBank/DDBJ databases">
        <title>Hybrid Assembly of the complete Genome of the Deep-Sea Bacterium Moritella marina from long Nanopore and Illumina reads.</title>
        <authorList>
            <person name="Magin S."/>
            <person name="Georgoulis A."/>
            <person name="Papadimitriou K."/>
            <person name="Iliakis G."/>
            <person name="Vorgias C.E."/>
        </authorList>
    </citation>
    <scope>NUCLEOTIDE SEQUENCE [LARGE SCALE GENOMIC DNA]</scope>
    <source>
        <strain evidence="3 4">MP-1</strain>
    </source>
</reference>
<evidence type="ECO:0000259" key="1">
    <source>
        <dbReference type="Pfam" id="PF00534"/>
    </source>
</evidence>
<feature type="domain" description="Glycosyltransferase subfamily 4-like N-terminal" evidence="2">
    <location>
        <begin position="56"/>
        <end position="193"/>
    </location>
</feature>
<evidence type="ECO:0000259" key="2">
    <source>
        <dbReference type="Pfam" id="PF13439"/>
    </source>
</evidence>
<dbReference type="EMBL" id="CP044399">
    <property type="protein sequence ID" value="QFI38433.1"/>
    <property type="molecule type" value="Genomic_DNA"/>
</dbReference>
<dbReference type="InterPro" id="IPR028098">
    <property type="entry name" value="Glyco_trans_4-like_N"/>
</dbReference>
<gene>
    <name evidence="3" type="ORF">FR932_11520</name>
</gene>
<dbReference type="OrthoDB" id="9768937at2"/>
<keyword evidence="3" id="KW-0808">Transferase</keyword>
<dbReference type="InterPro" id="IPR001296">
    <property type="entry name" value="Glyco_trans_1"/>
</dbReference>
<keyword evidence="4" id="KW-1185">Reference proteome</keyword>
<accession>A0A5J6WK25</accession>
<dbReference type="CDD" id="cd03801">
    <property type="entry name" value="GT4_PimA-like"/>
    <property type="match status" value="1"/>
</dbReference>